<accession>L8GXT9</accession>
<dbReference type="Gene3D" id="3.80.10.10">
    <property type="entry name" value="Ribonuclease Inhibitor"/>
    <property type="match status" value="1"/>
</dbReference>
<gene>
    <name evidence="4" type="ORF">ACA1_029370</name>
</gene>
<dbReference type="GO" id="GO:0005737">
    <property type="term" value="C:cytoplasm"/>
    <property type="evidence" value="ECO:0007669"/>
    <property type="project" value="TreeGrafter"/>
</dbReference>
<reference evidence="4 5" key="1">
    <citation type="journal article" date="2013" name="Genome Biol.">
        <title>Genome of Acanthamoeba castellanii highlights extensive lateral gene transfer and early evolution of tyrosine kinase signaling.</title>
        <authorList>
            <person name="Clarke M."/>
            <person name="Lohan A.J."/>
            <person name="Liu B."/>
            <person name="Lagkouvardos I."/>
            <person name="Roy S."/>
            <person name="Zafar N."/>
            <person name="Bertelli C."/>
            <person name="Schilde C."/>
            <person name="Kianianmomeni A."/>
            <person name="Burglin T.R."/>
            <person name="Frech C."/>
            <person name="Turcotte B."/>
            <person name="Kopec K.O."/>
            <person name="Synnott J.M."/>
            <person name="Choo C."/>
            <person name="Paponov I."/>
            <person name="Finkler A."/>
            <person name="Soon Heng Tan C."/>
            <person name="Hutchins A.P."/>
            <person name="Weinmeier T."/>
            <person name="Rattei T."/>
            <person name="Chu J.S."/>
            <person name="Gimenez G."/>
            <person name="Irimia M."/>
            <person name="Rigden D.J."/>
            <person name="Fitzpatrick D.A."/>
            <person name="Lorenzo-Morales J."/>
            <person name="Bateman A."/>
            <person name="Chiu C.H."/>
            <person name="Tang P."/>
            <person name="Hegemann P."/>
            <person name="Fromm H."/>
            <person name="Raoult D."/>
            <person name="Greub G."/>
            <person name="Miranda-Saavedra D."/>
            <person name="Chen N."/>
            <person name="Nash P."/>
            <person name="Ginger M.L."/>
            <person name="Horn M."/>
            <person name="Schaap P."/>
            <person name="Caler L."/>
            <person name="Loftus B."/>
        </authorList>
    </citation>
    <scope>NUCLEOTIDE SEQUENCE [LARGE SCALE GENOMIC DNA]</scope>
    <source>
        <strain evidence="4 5">Neff</strain>
    </source>
</reference>
<dbReference type="InterPro" id="IPR001611">
    <property type="entry name" value="Leu-rich_rpt"/>
</dbReference>
<dbReference type="KEGG" id="acan:ACA1_029370"/>
<feature type="region of interest" description="Disordered" evidence="3">
    <location>
        <begin position="199"/>
        <end position="235"/>
    </location>
</feature>
<dbReference type="PANTHER" id="PTHR48051:SF33">
    <property type="entry name" value="NON-SPECIFIC SERINE_THREONINE PROTEIN KINASE"/>
    <property type="match status" value="1"/>
</dbReference>
<dbReference type="InterPro" id="IPR032675">
    <property type="entry name" value="LRR_dom_sf"/>
</dbReference>
<dbReference type="SMART" id="SM00364">
    <property type="entry name" value="LRR_BAC"/>
    <property type="match status" value="2"/>
</dbReference>
<evidence type="ECO:0000313" key="5">
    <source>
        <dbReference type="Proteomes" id="UP000011083"/>
    </source>
</evidence>
<protein>
    <submittedName>
        <fullName evidence="4">Leucine rich repeat domain containing protein</fullName>
    </submittedName>
</protein>
<dbReference type="VEuPathDB" id="AmoebaDB:ACA1_029370"/>
<evidence type="ECO:0000313" key="4">
    <source>
        <dbReference type="EMBL" id="ELR17815.1"/>
    </source>
</evidence>
<dbReference type="SUPFAM" id="SSF52058">
    <property type="entry name" value="L domain-like"/>
    <property type="match status" value="1"/>
</dbReference>
<organism evidence="4 5">
    <name type="scientific">Acanthamoeba castellanii (strain ATCC 30010 / Neff)</name>
    <dbReference type="NCBI Taxonomy" id="1257118"/>
    <lineage>
        <taxon>Eukaryota</taxon>
        <taxon>Amoebozoa</taxon>
        <taxon>Discosea</taxon>
        <taxon>Longamoebia</taxon>
        <taxon>Centramoebida</taxon>
        <taxon>Acanthamoebidae</taxon>
        <taxon>Acanthamoeba</taxon>
    </lineage>
</organism>
<dbReference type="InterPro" id="IPR050216">
    <property type="entry name" value="LRR_domain-containing"/>
</dbReference>
<dbReference type="EMBL" id="KB007972">
    <property type="protein sequence ID" value="ELR17815.1"/>
    <property type="molecule type" value="Genomic_DNA"/>
</dbReference>
<keyword evidence="2" id="KW-0677">Repeat</keyword>
<dbReference type="RefSeq" id="XP_004339828.1">
    <property type="nucleotide sequence ID" value="XM_004339780.1"/>
</dbReference>
<dbReference type="OrthoDB" id="1053178at2759"/>
<evidence type="ECO:0000256" key="2">
    <source>
        <dbReference type="ARBA" id="ARBA00022737"/>
    </source>
</evidence>
<dbReference type="AlphaFoldDB" id="L8GXT9"/>
<dbReference type="Proteomes" id="UP000011083">
    <property type="component" value="Unassembled WGS sequence"/>
</dbReference>
<proteinExistence type="predicted"/>
<dbReference type="GeneID" id="14918554"/>
<dbReference type="PANTHER" id="PTHR48051">
    <property type="match status" value="1"/>
</dbReference>
<dbReference type="PROSITE" id="PS51450">
    <property type="entry name" value="LRR"/>
    <property type="match status" value="1"/>
</dbReference>
<keyword evidence="1" id="KW-0433">Leucine-rich repeat</keyword>
<dbReference type="Pfam" id="PF13855">
    <property type="entry name" value="LRR_8"/>
    <property type="match status" value="1"/>
</dbReference>
<feature type="compositionally biased region" description="Acidic residues" evidence="3">
    <location>
        <begin position="210"/>
        <end position="224"/>
    </location>
</feature>
<sequence>MSVVRLGTNSKAEETKDLEQRIARISKLTVRQRIAWDRKYRAISPSFQIIQLHQKIILPHLTGHQQQLIPRNELTVIPPAIRHLSTLAYLDVSNNSLTELPHELGELPLQFLNISYNKLTWLPASIMERHPNLSLEAMCNPWQRDGDPVVRVKRPRMSTLFELCCNALAANEPLFHSVTTAPDYGALVPLHIRDYLVGASPSTGNPPHDDDGDDGGDGDAEVGADDEKTGGRGRKACSHCGKVFYGKAPIVRAYPRTLRTARYGENVRLVGMYCSLTCGRVRNVNGAIIPFA</sequence>
<evidence type="ECO:0000256" key="3">
    <source>
        <dbReference type="SAM" id="MobiDB-lite"/>
    </source>
</evidence>
<keyword evidence="5" id="KW-1185">Reference proteome</keyword>
<dbReference type="STRING" id="1257118.L8GXT9"/>
<name>L8GXT9_ACACF</name>
<evidence type="ECO:0000256" key="1">
    <source>
        <dbReference type="ARBA" id="ARBA00022614"/>
    </source>
</evidence>